<dbReference type="RefSeq" id="WP_141197410.1">
    <property type="nucleotide sequence ID" value="NZ_CP041186.1"/>
</dbReference>
<proteinExistence type="predicted"/>
<evidence type="ECO:0000313" key="3">
    <source>
        <dbReference type="EMBL" id="QDG50920.1"/>
    </source>
</evidence>
<feature type="domain" description="Aminotransferase class V" evidence="2">
    <location>
        <begin position="53"/>
        <end position="242"/>
    </location>
</feature>
<evidence type="ECO:0000259" key="2">
    <source>
        <dbReference type="Pfam" id="PF00266"/>
    </source>
</evidence>
<dbReference type="SUPFAM" id="SSF53383">
    <property type="entry name" value="PLP-dependent transferases"/>
    <property type="match status" value="1"/>
</dbReference>
<accession>A0A5B8Y3G6</accession>
<dbReference type="EMBL" id="CP041186">
    <property type="protein sequence ID" value="QDG50920.1"/>
    <property type="molecule type" value="Genomic_DNA"/>
</dbReference>
<dbReference type="PANTHER" id="PTHR43092">
    <property type="entry name" value="L-CYSTEINE DESULFHYDRASE"/>
    <property type="match status" value="1"/>
</dbReference>
<keyword evidence="1" id="KW-0663">Pyridoxal phosphate</keyword>
<keyword evidence="3" id="KW-0032">Aminotransferase</keyword>
<dbReference type="Gene3D" id="3.40.640.10">
    <property type="entry name" value="Type I PLP-dependent aspartate aminotransferase-like (Major domain)"/>
    <property type="match status" value="1"/>
</dbReference>
<dbReference type="Gene3D" id="3.90.1150.10">
    <property type="entry name" value="Aspartate Aminotransferase, domain 1"/>
    <property type="match status" value="1"/>
</dbReference>
<dbReference type="Pfam" id="PF00266">
    <property type="entry name" value="Aminotran_5"/>
    <property type="match status" value="1"/>
</dbReference>
<keyword evidence="4" id="KW-1185">Reference proteome</keyword>
<dbReference type="Proteomes" id="UP000315995">
    <property type="component" value="Chromosome"/>
</dbReference>
<keyword evidence="3" id="KW-0808">Transferase</keyword>
<evidence type="ECO:0000256" key="1">
    <source>
        <dbReference type="ARBA" id="ARBA00022898"/>
    </source>
</evidence>
<evidence type="ECO:0000313" key="4">
    <source>
        <dbReference type="Proteomes" id="UP000315995"/>
    </source>
</evidence>
<dbReference type="InterPro" id="IPR000192">
    <property type="entry name" value="Aminotrans_V_dom"/>
</dbReference>
<organism evidence="3 4">
    <name type="scientific">Persicimonas caeni</name>
    <dbReference type="NCBI Taxonomy" id="2292766"/>
    <lineage>
        <taxon>Bacteria</taxon>
        <taxon>Deltaproteobacteria</taxon>
        <taxon>Bradymonadales</taxon>
        <taxon>Bradymonadaceae</taxon>
        <taxon>Persicimonas</taxon>
    </lineage>
</organism>
<dbReference type="InterPro" id="IPR015421">
    <property type="entry name" value="PyrdxlP-dep_Trfase_major"/>
</dbReference>
<dbReference type="InterPro" id="IPR015422">
    <property type="entry name" value="PyrdxlP-dep_Trfase_small"/>
</dbReference>
<sequence>MTEDPKIDFAAHWTIDPSVTFLNHGSFGATPKRVLHEQEEIRKRMERQPMQFFMRDLPGELDRARAEFAEFVGADPANLVFVPNTTTGVNSVLRSLALEAGDEILVTSHGYPACNNAVDFVCERAGAKSVVADIPFPISSPDEVVEAILAKVGDNTRLALIDHVTSATALILPIEKIVDELQARGVDVLVDGAHAPGMLELDLESLGATYYTGNCHKWLCAPKGAAFLWVDPSKRTEVRPAVISHGAGAPPEERFHYEFDWTGTHDFSPYLCVPTTIKFLRSLMPGGWPAIYERNHKLALQARDLLCDTLDIDPPAPDEMLGPMASVPLPDAPYDKLPPNQFTDPLGERLARGGFEVRMAAFPELPKRILRVSCALYNRLEQYEALCEALPKALDGQELVEEGELPVY</sequence>
<dbReference type="PANTHER" id="PTHR43092:SF2">
    <property type="entry name" value="HERCYNYLCYSTEINE SULFOXIDE LYASE"/>
    <property type="match status" value="1"/>
</dbReference>
<dbReference type="GO" id="GO:0008483">
    <property type="term" value="F:transaminase activity"/>
    <property type="evidence" value="ECO:0007669"/>
    <property type="project" value="UniProtKB-KW"/>
</dbReference>
<dbReference type="InterPro" id="IPR015424">
    <property type="entry name" value="PyrdxlP-dep_Trfase"/>
</dbReference>
<name>A0A4Y6PRQ9_PERCE</name>
<protein>
    <submittedName>
        <fullName evidence="3">Aminotransferase class V-fold PLP-dependent enzyme</fullName>
    </submittedName>
</protein>
<dbReference type="OrthoDB" id="9804366at2"/>
<gene>
    <name evidence="3" type="ORF">FIV42_09295</name>
</gene>
<accession>A0A4Y6PRQ9</accession>
<dbReference type="AlphaFoldDB" id="A0A4Y6PRQ9"/>
<reference evidence="3 4" key="1">
    <citation type="submission" date="2019-06" db="EMBL/GenBank/DDBJ databases">
        <title>Persicimonas caeni gen. nov., sp. nov., a predatory bacterium isolated from solar saltern.</title>
        <authorList>
            <person name="Wang S."/>
        </authorList>
    </citation>
    <scope>NUCLEOTIDE SEQUENCE [LARGE SCALE GENOMIC DNA]</scope>
    <source>
        <strain evidence="3 4">YN101</strain>
    </source>
</reference>